<dbReference type="InterPro" id="IPR001647">
    <property type="entry name" value="HTH_TetR"/>
</dbReference>
<dbReference type="OrthoDB" id="116240at2"/>
<dbReference type="PRINTS" id="PR00455">
    <property type="entry name" value="HTHTETR"/>
</dbReference>
<organism evidence="4 5">
    <name type="scientific">Roseateles chitinivorans</name>
    <dbReference type="NCBI Taxonomy" id="2917965"/>
    <lineage>
        <taxon>Bacteria</taxon>
        <taxon>Pseudomonadati</taxon>
        <taxon>Pseudomonadota</taxon>
        <taxon>Betaproteobacteria</taxon>
        <taxon>Burkholderiales</taxon>
        <taxon>Sphaerotilaceae</taxon>
        <taxon>Roseateles</taxon>
    </lineage>
</organism>
<reference evidence="4 5" key="1">
    <citation type="submission" date="2017-11" db="EMBL/GenBank/DDBJ databases">
        <title>Draft genome sequence of Mitsuaria sp. HWN-4.</title>
        <authorList>
            <person name="Gundlapally S.R."/>
        </authorList>
    </citation>
    <scope>NUCLEOTIDE SEQUENCE [LARGE SCALE GENOMIC DNA]</scope>
    <source>
        <strain evidence="4 5">HWN-4</strain>
    </source>
</reference>
<dbReference type="AlphaFoldDB" id="A0A2G9CDX1"/>
<dbReference type="RefSeq" id="WP_099860954.1">
    <property type="nucleotide sequence ID" value="NZ_PEOG01000016.1"/>
</dbReference>
<evidence type="ECO:0000259" key="3">
    <source>
        <dbReference type="PROSITE" id="PS50977"/>
    </source>
</evidence>
<dbReference type="EMBL" id="PEOG01000016">
    <property type="protein sequence ID" value="PIM53824.1"/>
    <property type="molecule type" value="Genomic_DNA"/>
</dbReference>
<dbReference type="PANTHER" id="PTHR30055">
    <property type="entry name" value="HTH-TYPE TRANSCRIPTIONAL REGULATOR RUTR"/>
    <property type="match status" value="1"/>
</dbReference>
<evidence type="ECO:0000256" key="2">
    <source>
        <dbReference type="PROSITE-ProRule" id="PRU00335"/>
    </source>
</evidence>
<dbReference type="GO" id="GO:0003700">
    <property type="term" value="F:DNA-binding transcription factor activity"/>
    <property type="evidence" value="ECO:0007669"/>
    <property type="project" value="TreeGrafter"/>
</dbReference>
<name>A0A2G9CDX1_9BURK</name>
<dbReference type="Pfam" id="PF00440">
    <property type="entry name" value="TetR_N"/>
    <property type="match status" value="1"/>
</dbReference>
<sequence>MNDIDGSVDIGELPARDRILRTAHDLFYAEGIRATGIDRVIAASGVTKVTFYRHFPSKNDLIVAYLGLRHLRWMAWFTEALARHGGARAGAPALVPTMGEWFGGQALGDYRGCAFLNGVGEMGPALPEVIEVTRRHKQDMTDAIAGLLPASRQRRKLAAALALAVDGAIVQAQFADEPGPVLKSLQLIVESLLADTA</sequence>
<dbReference type="InterPro" id="IPR036271">
    <property type="entry name" value="Tet_transcr_reg_TetR-rel_C_sf"/>
</dbReference>
<dbReference type="InterPro" id="IPR009057">
    <property type="entry name" value="Homeodomain-like_sf"/>
</dbReference>
<dbReference type="PANTHER" id="PTHR30055:SF200">
    <property type="entry name" value="HTH-TYPE TRANSCRIPTIONAL REPRESSOR BDCR"/>
    <property type="match status" value="1"/>
</dbReference>
<feature type="domain" description="HTH tetR-type" evidence="3">
    <location>
        <begin position="13"/>
        <end position="73"/>
    </location>
</feature>
<evidence type="ECO:0000313" key="5">
    <source>
        <dbReference type="Proteomes" id="UP000231501"/>
    </source>
</evidence>
<keyword evidence="5" id="KW-1185">Reference proteome</keyword>
<evidence type="ECO:0000256" key="1">
    <source>
        <dbReference type="ARBA" id="ARBA00023125"/>
    </source>
</evidence>
<gene>
    <name evidence="4" type="ORF">CS062_07735</name>
</gene>
<dbReference type="SUPFAM" id="SSF46689">
    <property type="entry name" value="Homeodomain-like"/>
    <property type="match status" value="1"/>
</dbReference>
<accession>A0A2G9CDX1</accession>
<dbReference type="GO" id="GO:0000976">
    <property type="term" value="F:transcription cis-regulatory region binding"/>
    <property type="evidence" value="ECO:0007669"/>
    <property type="project" value="TreeGrafter"/>
</dbReference>
<dbReference type="SUPFAM" id="SSF48498">
    <property type="entry name" value="Tetracyclin repressor-like, C-terminal domain"/>
    <property type="match status" value="1"/>
</dbReference>
<proteinExistence type="predicted"/>
<dbReference type="Proteomes" id="UP000231501">
    <property type="component" value="Unassembled WGS sequence"/>
</dbReference>
<protein>
    <submittedName>
        <fullName evidence="4">TetR family transcriptional regulator</fullName>
    </submittedName>
</protein>
<dbReference type="PROSITE" id="PS50977">
    <property type="entry name" value="HTH_TETR_2"/>
    <property type="match status" value="1"/>
</dbReference>
<feature type="DNA-binding region" description="H-T-H motif" evidence="2">
    <location>
        <begin position="36"/>
        <end position="55"/>
    </location>
</feature>
<dbReference type="InterPro" id="IPR050109">
    <property type="entry name" value="HTH-type_TetR-like_transc_reg"/>
</dbReference>
<keyword evidence="1 2" id="KW-0238">DNA-binding</keyword>
<dbReference type="Gene3D" id="1.10.357.10">
    <property type="entry name" value="Tetracycline Repressor, domain 2"/>
    <property type="match status" value="1"/>
</dbReference>
<evidence type="ECO:0000313" key="4">
    <source>
        <dbReference type="EMBL" id="PIM53824.1"/>
    </source>
</evidence>
<comment type="caution">
    <text evidence="4">The sequence shown here is derived from an EMBL/GenBank/DDBJ whole genome shotgun (WGS) entry which is preliminary data.</text>
</comment>